<dbReference type="Pfam" id="PF00722">
    <property type="entry name" value="Glyco_hydro_16"/>
    <property type="match status" value="1"/>
</dbReference>
<dbReference type="AlphaFoldDB" id="A0A1B0D0K8"/>
<dbReference type="EnsemblMetazoa" id="PPAI000880-RA">
    <property type="protein sequence ID" value="PPAI000880-PA"/>
    <property type="gene ID" value="PPAI000880"/>
</dbReference>
<dbReference type="EMBL" id="AJVK01021491">
    <property type="status" value="NOT_ANNOTATED_CDS"/>
    <property type="molecule type" value="Genomic_DNA"/>
</dbReference>
<dbReference type="FunFam" id="2.60.120.200:FF:000217">
    <property type="entry name" value="Gram-negative bacteria-binding protein"/>
    <property type="match status" value="1"/>
</dbReference>
<reference evidence="2" key="1">
    <citation type="submission" date="2022-08" db="UniProtKB">
        <authorList>
            <consortium name="EnsemblMetazoa"/>
        </authorList>
    </citation>
    <scope>IDENTIFICATION</scope>
    <source>
        <strain evidence="2">Israel</strain>
    </source>
</reference>
<dbReference type="GeneID" id="129804120"/>
<dbReference type="InterPro" id="IPR050546">
    <property type="entry name" value="Glycosyl_Hydrlase_16"/>
</dbReference>
<dbReference type="OrthoDB" id="4781at2759"/>
<dbReference type="PANTHER" id="PTHR10963:SF55">
    <property type="entry name" value="GLYCOSIDE HYDROLASE FAMILY 16 PROTEIN"/>
    <property type="match status" value="1"/>
</dbReference>
<sequence length="389" mass="43804">MKPQFWLVLHLLGATFAAFRPRDSKLKCEPSLTTVSGSLASAITGPICSGDLLFEDNFDTLDYETWQHEITLSGGGNWEFQWYTNNRSNSYAEQGVLHIRPSLSANDFGEPFLTSGTLNLHGGAPADQCTNPQFWGCERTGNPMNVLNPIKSARIRTVNSFAFKYGKVEVNAKMPSGDWLWPAIWFLPKHNSYGSWPSSGEIDLVESRGNRDLMQGGVHIGVEQMTSSLQYGPYPQQNAWKTTHFARNTAQGNGFNKDFHRYQMEWTPDRITFSIDDVETGTINVGEGFWLYGNFDLKAPGTENPWRFGSTMAPFDQEFYCIINLAVGGTGYFPDDGVNPGGKPWLNTSPRAATEFWNGRNQWLPTWKLEENFSKDASLQVDYVRIWAL</sequence>
<name>A0A1B0D0K8_PHLPP</name>
<dbReference type="PROSITE" id="PS51762">
    <property type="entry name" value="GH16_2"/>
    <property type="match status" value="1"/>
</dbReference>
<accession>A0A1B0D0K8</accession>
<evidence type="ECO:0000313" key="3">
    <source>
        <dbReference type="Proteomes" id="UP000092462"/>
    </source>
</evidence>
<dbReference type="VEuPathDB" id="VectorBase:PPAI000880"/>
<keyword evidence="3" id="KW-1185">Reference proteome</keyword>
<dbReference type="PANTHER" id="PTHR10963">
    <property type="entry name" value="GLYCOSYL HYDROLASE-RELATED"/>
    <property type="match status" value="1"/>
</dbReference>
<dbReference type="CDD" id="cd08024">
    <property type="entry name" value="GH16_CCF"/>
    <property type="match status" value="1"/>
</dbReference>
<dbReference type="GO" id="GO:0004553">
    <property type="term" value="F:hydrolase activity, hydrolyzing O-glycosyl compounds"/>
    <property type="evidence" value="ECO:0007669"/>
    <property type="project" value="InterPro"/>
</dbReference>
<dbReference type="EMBL" id="AJVK01021489">
    <property type="status" value="NOT_ANNOTATED_CDS"/>
    <property type="molecule type" value="Genomic_DNA"/>
</dbReference>
<dbReference type="EMBL" id="AJVK01021488">
    <property type="status" value="NOT_ANNOTATED_CDS"/>
    <property type="molecule type" value="Genomic_DNA"/>
</dbReference>
<evidence type="ECO:0000313" key="2">
    <source>
        <dbReference type="EnsemblMetazoa" id="PPAI000880-PA"/>
    </source>
</evidence>
<dbReference type="Gene3D" id="2.60.120.200">
    <property type="match status" value="1"/>
</dbReference>
<dbReference type="RefSeq" id="XP_055707175.1">
    <property type="nucleotide sequence ID" value="XM_055851200.1"/>
</dbReference>
<evidence type="ECO:0000256" key="1">
    <source>
        <dbReference type="ARBA" id="ARBA00006865"/>
    </source>
</evidence>
<dbReference type="VEuPathDB" id="VectorBase:PPAPM1_005648"/>
<dbReference type="SUPFAM" id="SSF49899">
    <property type="entry name" value="Concanavalin A-like lectins/glucanases"/>
    <property type="match status" value="1"/>
</dbReference>
<dbReference type="EMBL" id="AJVK01021487">
    <property type="status" value="NOT_ANNOTATED_CDS"/>
    <property type="molecule type" value="Genomic_DNA"/>
</dbReference>
<dbReference type="GO" id="GO:0005975">
    <property type="term" value="P:carbohydrate metabolic process"/>
    <property type="evidence" value="ECO:0007669"/>
    <property type="project" value="InterPro"/>
</dbReference>
<proteinExistence type="inferred from homology"/>
<dbReference type="InterPro" id="IPR000757">
    <property type="entry name" value="Beta-glucanase-like"/>
</dbReference>
<dbReference type="KEGG" id="ppap:129804120"/>
<dbReference type="InterPro" id="IPR013320">
    <property type="entry name" value="ConA-like_dom_sf"/>
</dbReference>
<organism evidence="2 3">
    <name type="scientific">Phlebotomus papatasi</name>
    <name type="common">Sandfly</name>
    <dbReference type="NCBI Taxonomy" id="29031"/>
    <lineage>
        <taxon>Eukaryota</taxon>
        <taxon>Metazoa</taxon>
        <taxon>Ecdysozoa</taxon>
        <taxon>Arthropoda</taxon>
        <taxon>Hexapoda</taxon>
        <taxon>Insecta</taxon>
        <taxon>Pterygota</taxon>
        <taxon>Neoptera</taxon>
        <taxon>Endopterygota</taxon>
        <taxon>Diptera</taxon>
        <taxon>Nematocera</taxon>
        <taxon>Psychodoidea</taxon>
        <taxon>Psychodidae</taxon>
        <taxon>Phlebotomus</taxon>
        <taxon>Phlebotomus</taxon>
    </lineage>
</organism>
<dbReference type="Proteomes" id="UP000092462">
    <property type="component" value="Unassembled WGS sequence"/>
</dbReference>
<dbReference type="EMBL" id="AJVK01021490">
    <property type="status" value="NOT_ANNOTATED_CDS"/>
    <property type="molecule type" value="Genomic_DNA"/>
</dbReference>
<comment type="similarity">
    <text evidence="1">Belongs to the glycosyl hydrolase 16 family.</text>
</comment>
<dbReference type="RefSeq" id="XP_055707177.1">
    <property type="nucleotide sequence ID" value="XM_055851202.1"/>
</dbReference>
<protein>
    <submittedName>
        <fullName evidence="2">Uncharacterized protein</fullName>
    </submittedName>
</protein>